<keyword evidence="2" id="KW-0732">Signal</keyword>
<name>A0AAV7GAF0_DENCH</name>
<dbReference type="AlphaFoldDB" id="A0AAV7GAF0"/>
<evidence type="ECO:0000313" key="4">
    <source>
        <dbReference type="Proteomes" id="UP000775213"/>
    </source>
</evidence>
<dbReference type="EMBL" id="JAGFBR010000011">
    <property type="protein sequence ID" value="KAH0458700.1"/>
    <property type="molecule type" value="Genomic_DNA"/>
</dbReference>
<accession>A0AAV7GAF0</accession>
<evidence type="ECO:0000313" key="3">
    <source>
        <dbReference type="EMBL" id="KAH0458700.1"/>
    </source>
</evidence>
<feature type="chain" id="PRO_5043585954" evidence="2">
    <location>
        <begin position="23"/>
        <end position="113"/>
    </location>
</feature>
<feature type="signal peptide" evidence="2">
    <location>
        <begin position="1"/>
        <end position="22"/>
    </location>
</feature>
<organism evidence="3 4">
    <name type="scientific">Dendrobium chrysotoxum</name>
    <name type="common">Orchid</name>
    <dbReference type="NCBI Taxonomy" id="161865"/>
    <lineage>
        <taxon>Eukaryota</taxon>
        <taxon>Viridiplantae</taxon>
        <taxon>Streptophyta</taxon>
        <taxon>Embryophyta</taxon>
        <taxon>Tracheophyta</taxon>
        <taxon>Spermatophyta</taxon>
        <taxon>Magnoliopsida</taxon>
        <taxon>Liliopsida</taxon>
        <taxon>Asparagales</taxon>
        <taxon>Orchidaceae</taxon>
        <taxon>Epidendroideae</taxon>
        <taxon>Malaxideae</taxon>
        <taxon>Dendrobiinae</taxon>
        <taxon>Dendrobium</taxon>
    </lineage>
</organism>
<proteinExistence type="predicted"/>
<gene>
    <name evidence="3" type="ORF">IEQ34_011514</name>
</gene>
<protein>
    <submittedName>
        <fullName evidence="3">Uncharacterized protein</fullName>
    </submittedName>
</protein>
<sequence length="113" mass="12524">MAKKLLICFALSFSLILPTSSSQQPSKFMLSLSQSQVKGSWISGRKLLEEIMVPAAILLPKLPDKLERFEAKTGSKGGHENREEEEEGKGMVFTADYNKVKTHSSPLPNHPKP</sequence>
<evidence type="ECO:0000256" key="1">
    <source>
        <dbReference type="SAM" id="MobiDB-lite"/>
    </source>
</evidence>
<evidence type="ECO:0000256" key="2">
    <source>
        <dbReference type="SAM" id="SignalP"/>
    </source>
</evidence>
<reference evidence="3 4" key="1">
    <citation type="journal article" date="2021" name="Hortic Res">
        <title>Chromosome-scale assembly of the Dendrobium chrysotoxum genome enhances the understanding of orchid evolution.</title>
        <authorList>
            <person name="Zhang Y."/>
            <person name="Zhang G.Q."/>
            <person name="Zhang D."/>
            <person name="Liu X.D."/>
            <person name="Xu X.Y."/>
            <person name="Sun W.H."/>
            <person name="Yu X."/>
            <person name="Zhu X."/>
            <person name="Wang Z.W."/>
            <person name="Zhao X."/>
            <person name="Zhong W.Y."/>
            <person name="Chen H."/>
            <person name="Yin W.L."/>
            <person name="Huang T."/>
            <person name="Niu S.C."/>
            <person name="Liu Z.J."/>
        </authorList>
    </citation>
    <scope>NUCLEOTIDE SEQUENCE [LARGE SCALE GENOMIC DNA]</scope>
    <source>
        <strain evidence="3">Lindl</strain>
    </source>
</reference>
<feature type="compositionally biased region" description="Basic and acidic residues" evidence="1">
    <location>
        <begin position="70"/>
        <end position="82"/>
    </location>
</feature>
<dbReference type="Proteomes" id="UP000775213">
    <property type="component" value="Unassembled WGS sequence"/>
</dbReference>
<feature type="region of interest" description="Disordered" evidence="1">
    <location>
        <begin position="70"/>
        <end position="113"/>
    </location>
</feature>
<comment type="caution">
    <text evidence="3">The sequence shown here is derived from an EMBL/GenBank/DDBJ whole genome shotgun (WGS) entry which is preliminary data.</text>
</comment>
<keyword evidence="4" id="KW-1185">Reference proteome</keyword>